<evidence type="ECO:0000313" key="1">
    <source>
        <dbReference type="EMBL" id="KAI4347054.1"/>
    </source>
</evidence>
<name>A0ACB9PDX5_BAUVA</name>
<proteinExistence type="predicted"/>
<dbReference type="Proteomes" id="UP000828941">
    <property type="component" value="Chromosome 4"/>
</dbReference>
<dbReference type="EMBL" id="CM039429">
    <property type="protein sequence ID" value="KAI4347054.1"/>
    <property type="molecule type" value="Genomic_DNA"/>
</dbReference>
<accession>A0ACB9PDX5</accession>
<keyword evidence="2" id="KW-1185">Reference proteome</keyword>
<sequence length="110" mass="11983">MGLVTWITSKQSRKIKVSLDQNSGINLSIGQAKNFAVAQAQQDGCTACYRIFDSPFGNFLVPVVPNLAELEINSCSLAESYLVKLQALLCSLNPSAHFSKVQYLLEINGC</sequence>
<reference evidence="1 2" key="1">
    <citation type="journal article" date="2022" name="DNA Res.">
        <title>Chromosomal-level genome assembly of the orchid tree Bauhinia variegata (Leguminosae; Cercidoideae) supports the allotetraploid origin hypothesis of Bauhinia.</title>
        <authorList>
            <person name="Zhong Y."/>
            <person name="Chen Y."/>
            <person name="Zheng D."/>
            <person name="Pang J."/>
            <person name="Liu Y."/>
            <person name="Luo S."/>
            <person name="Meng S."/>
            <person name="Qian L."/>
            <person name="Wei D."/>
            <person name="Dai S."/>
            <person name="Zhou R."/>
        </authorList>
    </citation>
    <scope>NUCLEOTIDE SEQUENCE [LARGE SCALE GENOMIC DNA]</scope>
    <source>
        <strain evidence="1">BV-YZ2020</strain>
    </source>
</reference>
<organism evidence="1 2">
    <name type="scientific">Bauhinia variegata</name>
    <name type="common">Purple orchid tree</name>
    <name type="synonym">Phanera variegata</name>
    <dbReference type="NCBI Taxonomy" id="167791"/>
    <lineage>
        <taxon>Eukaryota</taxon>
        <taxon>Viridiplantae</taxon>
        <taxon>Streptophyta</taxon>
        <taxon>Embryophyta</taxon>
        <taxon>Tracheophyta</taxon>
        <taxon>Spermatophyta</taxon>
        <taxon>Magnoliopsida</taxon>
        <taxon>eudicotyledons</taxon>
        <taxon>Gunneridae</taxon>
        <taxon>Pentapetalae</taxon>
        <taxon>rosids</taxon>
        <taxon>fabids</taxon>
        <taxon>Fabales</taxon>
        <taxon>Fabaceae</taxon>
        <taxon>Cercidoideae</taxon>
        <taxon>Cercideae</taxon>
        <taxon>Bauhiniinae</taxon>
        <taxon>Bauhinia</taxon>
    </lineage>
</organism>
<comment type="caution">
    <text evidence="1">The sequence shown here is derived from an EMBL/GenBank/DDBJ whole genome shotgun (WGS) entry which is preliminary data.</text>
</comment>
<gene>
    <name evidence="1" type="ORF">L6164_007903</name>
</gene>
<evidence type="ECO:0000313" key="2">
    <source>
        <dbReference type="Proteomes" id="UP000828941"/>
    </source>
</evidence>
<protein>
    <submittedName>
        <fullName evidence="1">Uncharacterized protein</fullName>
    </submittedName>
</protein>